<dbReference type="AlphaFoldDB" id="A0A433QPU1"/>
<keyword evidence="2" id="KW-0645">Protease</keyword>
<dbReference type="GO" id="GO:0006915">
    <property type="term" value="P:apoptotic process"/>
    <property type="evidence" value="ECO:0007669"/>
    <property type="project" value="UniProtKB-KW"/>
</dbReference>
<evidence type="ECO:0000256" key="1">
    <source>
        <dbReference type="ARBA" id="ARBA00022703"/>
    </source>
</evidence>
<evidence type="ECO:0000259" key="4">
    <source>
        <dbReference type="Pfam" id="PF00656"/>
    </source>
</evidence>
<evidence type="ECO:0000313" key="5">
    <source>
        <dbReference type="EMBL" id="RUS31778.1"/>
    </source>
</evidence>
<reference evidence="5 6" key="1">
    <citation type="journal article" date="2018" name="New Phytol.">
        <title>Phylogenomics of Endogonaceae and evolution of mycorrhizas within Mucoromycota.</title>
        <authorList>
            <person name="Chang Y."/>
            <person name="Desiro A."/>
            <person name="Na H."/>
            <person name="Sandor L."/>
            <person name="Lipzen A."/>
            <person name="Clum A."/>
            <person name="Barry K."/>
            <person name="Grigoriev I.V."/>
            <person name="Martin F.M."/>
            <person name="Stajich J.E."/>
            <person name="Smith M.E."/>
            <person name="Bonito G."/>
            <person name="Spatafora J.W."/>
        </authorList>
    </citation>
    <scope>NUCLEOTIDE SEQUENCE [LARGE SCALE GENOMIC DNA]</scope>
    <source>
        <strain evidence="5 6">AD002</strain>
    </source>
</reference>
<keyword evidence="2" id="KW-0378">Hydrolase</keyword>
<dbReference type="InterPro" id="IPR011600">
    <property type="entry name" value="Pept_C14_caspase"/>
</dbReference>
<name>A0A433QPU1_9FUNG</name>
<dbReference type="InterPro" id="IPR029030">
    <property type="entry name" value="Caspase-like_dom_sf"/>
</dbReference>
<keyword evidence="6" id="KW-1185">Reference proteome</keyword>
<dbReference type="EMBL" id="RBNJ01002607">
    <property type="protein sequence ID" value="RUS31778.1"/>
    <property type="molecule type" value="Genomic_DNA"/>
</dbReference>
<evidence type="ECO:0000313" key="6">
    <source>
        <dbReference type="Proteomes" id="UP000274822"/>
    </source>
</evidence>
<accession>A0A433QPU1</accession>
<keyword evidence="1" id="KW-0053">Apoptosis</keyword>
<evidence type="ECO:0000256" key="3">
    <source>
        <dbReference type="SAM" id="MobiDB-lite"/>
    </source>
</evidence>
<keyword evidence="2" id="KW-0788">Thiol protease</keyword>
<protein>
    <recommendedName>
        <fullName evidence="4">Peptidase C14 caspase domain-containing protein</fullName>
    </recommendedName>
</protein>
<feature type="domain" description="Peptidase C14 caspase" evidence="4">
    <location>
        <begin position="47"/>
        <end position="303"/>
    </location>
</feature>
<dbReference type="SUPFAM" id="SSF52129">
    <property type="entry name" value="Caspase-like"/>
    <property type="match status" value="1"/>
</dbReference>
<proteinExistence type="predicted"/>
<dbReference type="GO" id="GO:0004197">
    <property type="term" value="F:cysteine-type endopeptidase activity"/>
    <property type="evidence" value="ECO:0007669"/>
    <property type="project" value="InterPro"/>
</dbReference>
<organism evidence="5 6">
    <name type="scientific">Jimgerdemannia flammicorona</name>
    <dbReference type="NCBI Taxonomy" id="994334"/>
    <lineage>
        <taxon>Eukaryota</taxon>
        <taxon>Fungi</taxon>
        <taxon>Fungi incertae sedis</taxon>
        <taxon>Mucoromycota</taxon>
        <taxon>Mucoromycotina</taxon>
        <taxon>Endogonomycetes</taxon>
        <taxon>Endogonales</taxon>
        <taxon>Endogonaceae</taxon>
        <taxon>Jimgerdemannia</taxon>
    </lineage>
</organism>
<dbReference type="Pfam" id="PF00656">
    <property type="entry name" value="Peptidase_C14"/>
    <property type="match status" value="1"/>
</dbReference>
<feature type="region of interest" description="Disordered" evidence="3">
    <location>
        <begin position="1"/>
        <end position="27"/>
    </location>
</feature>
<dbReference type="Proteomes" id="UP000274822">
    <property type="component" value="Unassembled WGS sequence"/>
</dbReference>
<comment type="caution">
    <text evidence="5">The sequence shown here is derived from an EMBL/GenBank/DDBJ whole genome shotgun (WGS) entry which is preliminary data.</text>
</comment>
<evidence type="ECO:0000256" key="2">
    <source>
        <dbReference type="ARBA" id="ARBA00022807"/>
    </source>
</evidence>
<dbReference type="Gene3D" id="3.40.50.1460">
    <property type="match status" value="1"/>
</dbReference>
<gene>
    <name evidence="5" type="ORF">BC938DRAFT_477081</name>
</gene>
<sequence length="386" mass="42365">MGNNYSKTRPNTNTSPKQTLATTKTLPTMETVPNMKTLSSSKTFPNGHALLIGTGTNIYGQISASFESTINDAKWLNEVLTEPSLCGYPENQVKLLQGEEATRTVIIEELDVIKNRISKSSESSTVVVFFSGHGHRRASDGKVFLIPYGYKQGEPLEARAIDGDFLFEKLNSLMADRILLLLNACYAGGVMAKLDGQDVDGQETLGPDPKAIPFTERQLKRLRSGQGVVIISAAQPSQRAETAHLAKDRKTRYSPFMIGLARGFSGIAKTEHDDGLVYTSDLFAACTTYVHEKTKNCQMPHCDFDGANFAVGCYQLGTASKFKLLSDDVEIDFEEDTEDAKYEDSMKLRPSLGIQNYNYGTTIVTRGHNIPGSTFVNGNGEQLTTR</sequence>
<dbReference type="GO" id="GO:0006508">
    <property type="term" value="P:proteolysis"/>
    <property type="evidence" value="ECO:0007669"/>
    <property type="project" value="InterPro"/>
</dbReference>